<reference evidence="2" key="1">
    <citation type="submission" date="2022-11" db="EMBL/GenBank/DDBJ databases">
        <title>Marilongibacter aestuarii gen. nov., sp. nov., isolated from tidal flat sediment.</title>
        <authorList>
            <person name="Jiayan W."/>
        </authorList>
    </citation>
    <scope>NUCLEOTIDE SEQUENCE</scope>
    <source>
        <strain evidence="2">Z1-6</strain>
    </source>
</reference>
<proteinExistence type="predicted"/>
<organism evidence="2 3">
    <name type="scientific">Draconibacterium aestuarii</name>
    <dbReference type="NCBI Taxonomy" id="2998507"/>
    <lineage>
        <taxon>Bacteria</taxon>
        <taxon>Pseudomonadati</taxon>
        <taxon>Bacteroidota</taxon>
        <taxon>Bacteroidia</taxon>
        <taxon>Marinilabiliales</taxon>
        <taxon>Prolixibacteraceae</taxon>
        <taxon>Draconibacterium</taxon>
    </lineage>
</organism>
<keyword evidence="3" id="KW-1185">Reference proteome</keyword>
<accession>A0A9X3J3N9</accession>
<name>A0A9X3J3N9_9BACT</name>
<sequence length="123" mass="13938">MKKLLFIFAVVMVAGYANGGEVSANNIDAKTEIAVEKNGSRRLVKHPKKRPFNSVTVVREDYVQTHNPKRLHWNNIHYTNNPVSSEIKSYNPKRKALVIASEKGRTDAGIPNGTFVERKRKHL</sequence>
<dbReference type="EMBL" id="JAPOHD010000008">
    <property type="protein sequence ID" value="MCY1719549.1"/>
    <property type="molecule type" value="Genomic_DNA"/>
</dbReference>
<protein>
    <submittedName>
        <fullName evidence="2">Uncharacterized protein</fullName>
    </submittedName>
</protein>
<gene>
    <name evidence="2" type="ORF">OU798_04300</name>
</gene>
<keyword evidence="1" id="KW-0732">Signal</keyword>
<evidence type="ECO:0000313" key="3">
    <source>
        <dbReference type="Proteomes" id="UP001145087"/>
    </source>
</evidence>
<feature type="signal peptide" evidence="1">
    <location>
        <begin position="1"/>
        <end position="19"/>
    </location>
</feature>
<feature type="chain" id="PRO_5040832354" evidence="1">
    <location>
        <begin position="20"/>
        <end position="123"/>
    </location>
</feature>
<evidence type="ECO:0000313" key="2">
    <source>
        <dbReference type="EMBL" id="MCY1719549.1"/>
    </source>
</evidence>
<evidence type="ECO:0000256" key="1">
    <source>
        <dbReference type="SAM" id="SignalP"/>
    </source>
</evidence>
<comment type="caution">
    <text evidence="2">The sequence shown here is derived from an EMBL/GenBank/DDBJ whole genome shotgun (WGS) entry which is preliminary data.</text>
</comment>
<dbReference type="RefSeq" id="WP_343331887.1">
    <property type="nucleotide sequence ID" value="NZ_JAPOHD010000008.1"/>
</dbReference>
<dbReference type="AlphaFoldDB" id="A0A9X3J3N9"/>
<dbReference type="Proteomes" id="UP001145087">
    <property type="component" value="Unassembled WGS sequence"/>
</dbReference>